<dbReference type="GO" id="GO:0016491">
    <property type="term" value="F:oxidoreductase activity"/>
    <property type="evidence" value="ECO:0007669"/>
    <property type="project" value="InterPro"/>
</dbReference>
<dbReference type="PANTHER" id="PTHR47354:SF5">
    <property type="entry name" value="PROTEIN RFBI"/>
    <property type="match status" value="1"/>
</dbReference>
<dbReference type="InterPro" id="IPR001433">
    <property type="entry name" value="OxRdtase_FAD/NAD-bd"/>
</dbReference>
<evidence type="ECO:0000259" key="1">
    <source>
        <dbReference type="PROSITE" id="PS51384"/>
    </source>
</evidence>
<keyword evidence="3" id="KW-1185">Reference proteome</keyword>
<dbReference type="SUPFAM" id="SSF63380">
    <property type="entry name" value="Riboflavin synthase domain-like"/>
    <property type="match status" value="1"/>
</dbReference>
<dbReference type="PROSITE" id="PS51384">
    <property type="entry name" value="FAD_FR"/>
    <property type="match status" value="1"/>
</dbReference>
<dbReference type="Gene3D" id="3.40.50.80">
    <property type="entry name" value="Nucleotide-binding domain of ferredoxin-NADP reductase (FNR) module"/>
    <property type="match status" value="1"/>
</dbReference>
<protein>
    <submittedName>
        <fullName evidence="2">Flavodoxin reductase</fullName>
    </submittedName>
</protein>
<proteinExistence type="predicted"/>
<dbReference type="Proteomes" id="UP000468591">
    <property type="component" value="Unassembled WGS sequence"/>
</dbReference>
<dbReference type="SUPFAM" id="SSF52343">
    <property type="entry name" value="Ferredoxin reductase-like, C-terminal NADP-linked domain"/>
    <property type="match status" value="1"/>
</dbReference>
<dbReference type="Pfam" id="PF00970">
    <property type="entry name" value="FAD_binding_6"/>
    <property type="match status" value="1"/>
</dbReference>
<dbReference type="RefSeq" id="WP_164352583.1">
    <property type="nucleotide sequence ID" value="NZ_JAABNT010000002.1"/>
</dbReference>
<dbReference type="InterPro" id="IPR017927">
    <property type="entry name" value="FAD-bd_FR_type"/>
</dbReference>
<sequence>MTDSIVLKDVKPLTHDTNRYIFSRPEGLEFTPGQAAELAIDAEGWRDEGRPFTFTSQPDDNDLEFVIKSYPDHDGVTEQLAELKAGATAKLDGPFGAIKDEGPGVFLAAGAGITPFIPILRTRAREGDIKGCTLIFSNKTEHDIIMRGEWEATQGLKTVFTVTDEESDTLETGKVDKSFLQKHVSNFDQKFYLCGPGGFVDDVRDALKELGAQKDNIITEDGW</sequence>
<dbReference type="EMBL" id="JAABNT010000002">
    <property type="protein sequence ID" value="NEK21750.1"/>
    <property type="molecule type" value="Genomic_DNA"/>
</dbReference>
<evidence type="ECO:0000313" key="3">
    <source>
        <dbReference type="Proteomes" id="UP000468591"/>
    </source>
</evidence>
<accession>A0A6P0C8L4</accession>
<feature type="domain" description="FAD-binding FR-type" evidence="1">
    <location>
        <begin position="1"/>
        <end position="101"/>
    </location>
</feature>
<evidence type="ECO:0000313" key="2">
    <source>
        <dbReference type="EMBL" id="NEK21750.1"/>
    </source>
</evidence>
<dbReference type="PANTHER" id="PTHR47354">
    <property type="entry name" value="NADH OXIDOREDUCTASE HCR"/>
    <property type="match status" value="1"/>
</dbReference>
<dbReference type="InterPro" id="IPR050415">
    <property type="entry name" value="MRET"/>
</dbReference>
<organism evidence="2 3">
    <name type="scientific">Sulfitobacter sediminilitoris</name>
    <dbReference type="NCBI Taxonomy" id="2698830"/>
    <lineage>
        <taxon>Bacteria</taxon>
        <taxon>Pseudomonadati</taxon>
        <taxon>Pseudomonadota</taxon>
        <taxon>Alphaproteobacteria</taxon>
        <taxon>Rhodobacterales</taxon>
        <taxon>Roseobacteraceae</taxon>
        <taxon>Sulfitobacter</taxon>
    </lineage>
</organism>
<reference evidence="2 3" key="1">
    <citation type="submission" date="2020-01" db="EMBL/GenBank/DDBJ databases">
        <title>Sulfitobacter sediminilitoris sp. nov., isolated from a tidal flat.</title>
        <authorList>
            <person name="Park S."/>
            <person name="Yoon J.-H."/>
        </authorList>
    </citation>
    <scope>NUCLEOTIDE SEQUENCE [LARGE SCALE GENOMIC DNA]</scope>
    <source>
        <strain evidence="2 3">JBTF-M27</strain>
    </source>
</reference>
<dbReference type="PRINTS" id="PR00410">
    <property type="entry name" value="PHEHYDRXLASE"/>
</dbReference>
<dbReference type="Pfam" id="PF00175">
    <property type="entry name" value="NAD_binding_1"/>
    <property type="match status" value="1"/>
</dbReference>
<dbReference type="InterPro" id="IPR039261">
    <property type="entry name" value="FNR_nucleotide-bd"/>
</dbReference>
<dbReference type="AlphaFoldDB" id="A0A6P0C8L4"/>
<name>A0A6P0C8L4_9RHOB</name>
<dbReference type="Gene3D" id="2.40.30.10">
    <property type="entry name" value="Translation factors"/>
    <property type="match status" value="1"/>
</dbReference>
<gene>
    <name evidence="2" type="ORF">GV827_04960</name>
</gene>
<dbReference type="InterPro" id="IPR008333">
    <property type="entry name" value="Cbr1-like_FAD-bd_dom"/>
</dbReference>
<comment type="caution">
    <text evidence="2">The sequence shown here is derived from an EMBL/GenBank/DDBJ whole genome shotgun (WGS) entry which is preliminary data.</text>
</comment>
<dbReference type="CDD" id="cd06196">
    <property type="entry name" value="FNR_like_1"/>
    <property type="match status" value="1"/>
</dbReference>
<dbReference type="InterPro" id="IPR017938">
    <property type="entry name" value="Riboflavin_synthase-like_b-brl"/>
</dbReference>